<feature type="domain" description="SLH" evidence="3">
    <location>
        <begin position="58"/>
        <end position="122"/>
    </location>
</feature>
<dbReference type="STRING" id="497965.Cyan7822_4929"/>
<evidence type="ECO:0000313" key="5">
    <source>
        <dbReference type="Proteomes" id="UP000008206"/>
    </source>
</evidence>
<keyword evidence="5" id="KW-1185">Reference proteome</keyword>
<evidence type="ECO:0000256" key="2">
    <source>
        <dbReference type="SAM" id="SignalP"/>
    </source>
</evidence>
<dbReference type="NCBIfam" id="NF033921">
    <property type="entry name" value="por_somb"/>
    <property type="match status" value="1"/>
</dbReference>
<feature type="region of interest" description="Disordered" evidence="1">
    <location>
        <begin position="27"/>
        <end position="46"/>
    </location>
</feature>
<dbReference type="OrthoDB" id="468251at2"/>
<dbReference type="KEGG" id="cyj:Cyan7822_4929"/>
<reference evidence="5" key="1">
    <citation type="journal article" date="2011" name="MBio">
        <title>Novel metabolic attributes of the genus Cyanothece, comprising a group of unicellular nitrogen-fixing Cyanobacteria.</title>
        <authorList>
            <person name="Bandyopadhyay A."/>
            <person name="Elvitigala T."/>
            <person name="Welsh E."/>
            <person name="Stockel J."/>
            <person name="Liberton M."/>
            <person name="Min H."/>
            <person name="Sherman L.A."/>
            <person name="Pakrasi H.B."/>
        </authorList>
    </citation>
    <scope>NUCLEOTIDE SEQUENCE [LARGE SCALE GENOMIC DNA]</scope>
    <source>
        <strain evidence="5">PCC 7822</strain>
    </source>
</reference>
<dbReference type="Proteomes" id="UP000008206">
    <property type="component" value="Chromosome"/>
</dbReference>
<dbReference type="InterPro" id="IPR001119">
    <property type="entry name" value="SLH_dom"/>
</dbReference>
<dbReference type="AlphaFoldDB" id="E0UHA6"/>
<dbReference type="HOGENOM" id="CLU_1068402_0_0_3"/>
<protein>
    <submittedName>
        <fullName evidence="4">S-layer domain protein</fullName>
    </submittedName>
</protein>
<dbReference type="InterPro" id="IPR047684">
    <property type="entry name" value="Por_som-like"/>
</dbReference>
<feature type="signal peptide" evidence="2">
    <location>
        <begin position="1"/>
        <end position="26"/>
    </location>
</feature>
<dbReference type="PANTHER" id="PTHR43308">
    <property type="entry name" value="OUTER MEMBRANE PROTEIN ALPHA-RELATED"/>
    <property type="match status" value="1"/>
</dbReference>
<name>E0UHA6_GLOV7</name>
<gene>
    <name evidence="4" type="ordered locus">Cyan7822_4929</name>
</gene>
<feature type="chain" id="PRO_5003141301" evidence="2">
    <location>
        <begin position="27"/>
        <end position="260"/>
    </location>
</feature>
<organism evidence="4 5">
    <name type="scientific">Gloeothece verrucosa (strain PCC 7822)</name>
    <name type="common">Cyanothece sp. (strain PCC 7822)</name>
    <dbReference type="NCBI Taxonomy" id="497965"/>
    <lineage>
        <taxon>Bacteria</taxon>
        <taxon>Bacillati</taxon>
        <taxon>Cyanobacteriota</taxon>
        <taxon>Cyanophyceae</taxon>
        <taxon>Oscillatoriophycideae</taxon>
        <taxon>Chroococcales</taxon>
        <taxon>Aphanothecaceae</taxon>
        <taxon>Gloeothece</taxon>
        <taxon>Gloeothece verrucosa</taxon>
    </lineage>
</organism>
<dbReference type="InterPro" id="IPR051465">
    <property type="entry name" value="Cell_Envelope_Struct_Comp"/>
</dbReference>
<dbReference type="Pfam" id="PF00395">
    <property type="entry name" value="SLH"/>
    <property type="match status" value="1"/>
</dbReference>
<dbReference type="eggNOG" id="COG3203">
    <property type="taxonomic scope" value="Bacteria"/>
</dbReference>
<evidence type="ECO:0000256" key="1">
    <source>
        <dbReference type="SAM" id="MobiDB-lite"/>
    </source>
</evidence>
<dbReference type="EMBL" id="CP002198">
    <property type="protein sequence ID" value="ADN16820.1"/>
    <property type="molecule type" value="Genomic_DNA"/>
</dbReference>
<dbReference type="RefSeq" id="WP_013324858.1">
    <property type="nucleotide sequence ID" value="NC_014501.1"/>
</dbReference>
<keyword evidence="2" id="KW-0732">Signal</keyword>
<evidence type="ECO:0000313" key="4">
    <source>
        <dbReference type="EMBL" id="ADN16820.1"/>
    </source>
</evidence>
<sequence length="260" mass="29238">MFTQIGKLLLLGATVFATVLVSDAYADNSTSSPTPPSSNSPSPQTQEQIAKSLSQLRSIQQLQDVNPSNWSYEALKNLVEGYGCIVGYPDRTFRGDRALTRYEFAAGLNACIEALERRIVEAQATTKPSDDLTPIAEIRPVPYEDSYEQFAEMFNRAFFNRTGPFWDIYQSFWGQANTYLGWRNFPGSFLENDIARDAKTMSIILQNGYQQQTPLPRLRTLDLPNPYNTSVRLNPSYLSNFPANPSGVDIIIEPPRRGYP</sequence>
<dbReference type="PROSITE" id="PS51272">
    <property type="entry name" value="SLH"/>
    <property type="match status" value="1"/>
</dbReference>
<dbReference type="PANTHER" id="PTHR43308:SF1">
    <property type="entry name" value="OUTER MEMBRANE PROTEIN ALPHA"/>
    <property type="match status" value="1"/>
</dbReference>
<proteinExistence type="predicted"/>
<accession>E0UHA6</accession>
<evidence type="ECO:0000259" key="3">
    <source>
        <dbReference type="PROSITE" id="PS51272"/>
    </source>
</evidence>